<dbReference type="Gene3D" id="1.10.8.260">
    <property type="entry name" value="HI0933 insert domain-like"/>
    <property type="match status" value="1"/>
</dbReference>
<dbReference type="AlphaFoldDB" id="A6V0G0"/>
<proteinExistence type="predicted"/>
<name>A6V0G0_PSEP7</name>
<dbReference type="HOGENOM" id="CLU_025174_1_0_6"/>
<dbReference type="InterPro" id="IPR022460">
    <property type="entry name" value="Flavoprotein_PP4765"/>
</dbReference>
<dbReference type="Gene3D" id="3.50.50.60">
    <property type="entry name" value="FAD/NAD(P)-binding domain"/>
    <property type="match status" value="1"/>
</dbReference>
<evidence type="ECO:0000256" key="3">
    <source>
        <dbReference type="ARBA" id="ARBA00022827"/>
    </source>
</evidence>
<dbReference type="KEGG" id="pap:PSPA7_1159"/>
<dbReference type="InterPro" id="IPR023166">
    <property type="entry name" value="BaiN-like_dom_sf"/>
</dbReference>
<dbReference type="NCBIfam" id="TIGR03862">
    <property type="entry name" value="flavo_PP4765"/>
    <property type="match status" value="1"/>
</dbReference>
<evidence type="ECO:0000256" key="1">
    <source>
        <dbReference type="ARBA" id="ARBA00001974"/>
    </source>
</evidence>
<evidence type="ECO:0000313" key="6">
    <source>
        <dbReference type="EMBL" id="ABR84272.2"/>
    </source>
</evidence>
<feature type="domain" description="RsdA/BaiN/AoA(So)-like insert" evidence="5">
    <location>
        <begin position="265"/>
        <end position="418"/>
    </location>
</feature>
<keyword evidence="3" id="KW-0274">FAD</keyword>
<accession>A6V0G0</accession>
<dbReference type="SUPFAM" id="SSF51905">
    <property type="entry name" value="FAD/NAD(P)-binding domain"/>
    <property type="match status" value="1"/>
</dbReference>
<evidence type="ECO:0000256" key="2">
    <source>
        <dbReference type="ARBA" id="ARBA00022630"/>
    </source>
</evidence>
<sequence>MSTKHVEPAVDKMRKTACAPRHRWLRENRSFPDQTPRREASWFPGLGAALRLGYTARLFPPVTRVIHMPSQPHRPSPRVAIIGGGPAGLMAAEVLSREGVRTEVFDAMPSVGRKFLLAGVGGMNITHAEAKAQFLSRYGKRREEISGLLGDFDAEALRAWIHDLGIDTFVGSSGRVFPTDMKAAPLLRAWLKRLREQGVLIHTRSRWLGWHPDGALDIQSGSERQTLRVDAMILALGGGSWRRLGSDGAWVPLLQARGIEVEALRPSNCGFECVGWSELFRDRFAGAPVKPVAMGLPGDTPRQGEFVVTGNGIEGSLVYALSAAIRARIETQGAADVLLDLLPNRSHEQIEKALSRPRGSRSMANHLRSQLGIDGVRAGLLRELSPADTYADPARLAAAIKRLPLRLLRPRPLDEAISSAGGVRFEALDRKLMLKVLPGVFCAGEMLDWEAPTGGYLLTACFASGRVAGLGALEWLRGRR</sequence>
<dbReference type="NCBIfam" id="TIGR00275">
    <property type="entry name" value="aminoacetone oxidase family FAD-binding enzyme"/>
    <property type="match status" value="1"/>
</dbReference>
<dbReference type="PANTHER" id="PTHR42887">
    <property type="entry name" value="OS12G0638800 PROTEIN"/>
    <property type="match status" value="1"/>
</dbReference>
<keyword evidence="2" id="KW-0285">Flavoprotein</keyword>
<organism evidence="6 7">
    <name type="scientific">Pseudomonas paraeruginosa (strain DSM 24068 / PA7)</name>
    <name type="common">Pseudomonas aeruginosa (strain PA7)</name>
    <dbReference type="NCBI Taxonomy" id="381754"/>
    <lineage>
        <taxon>Bacteria</taxon>
        <taxon>Pseudomonadati</taxon>
        <taxon>Pseudomonadota</taxon>
        <taxon>Gammaproteobacteria</taxon>
        <taxon>Pseudomonadales</taxon>
        <taxon>Pseudomonadaceae</taxon>
        <taxon>Pseudomonas</taxon>
        <taxon>Pseudomonas paraeruginosa</taxon>
    </lineage>
</organism>
<dbReference type="Gene3D" id="2.40.30.10">
    <property type="entry name" value="Translation factors"/>
    <property type="match status" value="1"/>
</dbReference>
<feature type="domain" description="RsdA/BaiN/AoA(So)-like Rossmann fold-like" evidence="4">
    <location>
        <begin position="78"/>
        <end position="469"/>
    </location>
</feature>
<dbReference type="EMBL" id="CP000744">
    <property type="protein sequence ID" value="ABR84272.2"/>
    <property type="molecule type" value="Genomic_DNA"/>
</dbReference>
<dbReference type="Pfam" id="PF03486">
    <property type="entry name" value="HI0933_like"/>
    <property type="match status" value="1"/>
</dbReference>
<dbReference type="SUPFAM" id="SSF160996">
    <property type="entry name" value="HI0933 insert domain-like"/>
    <property type="match status" value="1"/>
</dbReference>
<evidence type="ECO:0000259" key="4">
    <source>
        <dbReference type="Pfam" id="PF03486"/>
    </source>
</evidence>
<reference evidence="6 7" key="1">
    <citation type="submission" date="2007-06" db="EMBL/GenBank/DDBJ databases">
        <authorList>
            <person name="Dodson R.J."/>
            <person name="Harkins D."/>
            <person name="Paulsen I.T."/>
        </authorList>
    </citation>
    <scope>NUCLEOTIDE SEQUENCE [LARGE SCALE GENOMIC DNA]</scope>
    <source>
        <strain evidence="6 7">PA7</strain>
    </source>
</reference>
<gene>
    <name evidence="6" type="ordered locus">PSPA7_1159</name>
</gene>
<dbReference type="InterPro" id="IPR004792">
    <property type="entry name" value="BaiN-like"/>
</dbReference>
<dbReference type="Pfam" id="PF22780">
    <property type="entry name" value="HI0933_like_1st"/>
    <property type="match status" value="1"/>
</dbReference>
<reference evidence="6 7" key="2">
    <citation type="journal article" date="2010" name="PLoS ONE">
        <title>Complete genome sequence of the multiresistant taxonomic outlier Pseudomonas aeruginosa PA7.</title>
        <authorList>
            <person name="Roy P.H."/>
            <person name="Tetu S.G."/>
            <person name="Larouche A."/>
            <person name="Elbourne L."/>
            <person name="Tremblay S."/>
            <person name="Ren Q."/>
            <person name="Dodson R."/>
            <person name="Harkins D."/>
            <person name="Shay R."/>
            <person name="Watkins K."/>
            <person name="Mahamoud Y."/>
            <person name="Paulsen I.T."/>
        </authorList>
    </citation>
    <scope>NUCLEOTIDE SEQUENCE [LARGE SCALE GENOMIC DNA]</scope>
    <source>
        <strain evidence="6 7">PA7</strain>
    </source>
</reference>
<dbReference type="Proteomes" id="UP000001582">
    <property type="component" value="Chromosome"/>
</dbReference>
<evidence type="ECO:0000313" key="7">
    <source>
        <dbReference type="Proteomes" id="UP000001582"/>
    </source>
</evidence>
<protein>
    <recommendedName>
        <fullName evidence="8">TIGR03862 family flavoprotein</fullName>
    </recommendedName>
</protein>
<comment type="cofactor">
    <cofactor evidence="1">
        <name>FAD</name>
        <dbReference type="ChEBI" id="CHEBI:57692"/>
    </cofactor>
</comment>
<evidence type="ECO:0000259" key="5">
    <source>
        <dbReference type="Pfam" id="PF22780"/>
    </source>
</evidence>
<evidence type="ECO:0008006" key="8">
    <source>
        <dbReference type="Google" id="ProtNLM"/>
    </source>
</evidence>
<dbReference type="InterPro" id="IPR057661">
    <property type="entry name" value="RsdA/BaiN/AoA(So)_Rossmann"/>
</dbReference>
<dbReference type="PANTHER" id="PTHR42887:SF1">
    <property type="entry name" value="BLR3961 PROTEIN"/>
    <property type="match status" value="1"/>
</dbReference>
<dbReference type="InterPro" id="IPR055178">
    <property type="entry name" value="RsdA/BaiN/AoA(So)-like_dom"/>
</dbReference>
<dbReference type="InterPro" id="IPR036188">
    <property type="entry name" value="FAD/NAD-bd_sf"/>
</dbReference>